<name>A0A371F4L0_MUCPR</name>
<evidence type="ECO:0000313" key="2">
    <source>
        <dbReference type="Proteomes" id="UP000257109"/>
    </source>
</evidence>
<keyword evidence="2" id="KW-1185">Reference proteome</keyword>
<dbReference type="AlphaFoldDB" id="A0A371F4L0"/>
<evidence type="ECO:0000313" key="1">
    <source>
        <dbReference type="EMBL" id="RDX73211.1"/>
    </source>
</evidence>
<accession>A0A371F4L0</accession>
<reference evidence="1" key="1">
    <citation type="submission" date="2018-05" db="EMBL/GenBank/DDBJ databases">
        <title>Draft genome of Mucuna pruriens seed.</title>
        <authorList>
            <person name="Nnadi N.E."/>
            <person name="Vos R."/>
            <person name="Hasami M.H."/>
            <person name="Devisetty U.K."/>
            <person name="Aguiy J.C."/>
        </authorList>
    </citation>
    <scope>NUCLEOTIDE SEQUENCE [LARGE SCALE GENOMIC DNA]</scope>
    <source>
        <strain evidence="1">JCA_2017</strain>
    </source>
</reference>
<feature type="non-terminal residue" evidence="1">
    <location>
        <position position="1"/>
    </location>
</feature>
<sequence>MSGNSYDHCQVRDLDLCMGKNGAYCVGCEMRYVEVMVAARYDRVIAYAFHALAQLKRPSASGRITVNTWKLRPNQPLGRISRDILEKKCFRRMFVTEVFRAQAWQQDCEPLRYLHRRWNKVGKYFNCMKICERSATRDTTSHQLSRNSPISLISELMQDP</sequence>
<dbReference type="Proteomes" id="UP000257109">
    <property type="component" value="Unassembled WGS sequence"/>
</dbReference>
<dbReference type="EMBL" id="QJKJ01010605">
    <property type="protein sequence ID" value="RDX73211.1"/>
    <property type="molecule type" value="Genomic_DNA"/>
</dbReference>
<protein>
    <submittedName>
        <fullName evidence="1">Uncharacterized protein</fullName>
    </submittedName>
</protein>
<organism evidence="1 2">
    <name type="scientific">Mucuna pruriens</name>
    <name type="common">Velvet bean</name>
    <name type="synonym">Dolichos pruriens</name>
    <dbReference type="NCBI Taxonomy" id="157652"/>
    <lineage>
        <taxon>Eukaryota</taxon>
        <taxon>Viridiplantae</taxon>
        <taxon>Streptophyta</taxon>
        <taxon>Embryophyta</taxon>
        <taxon>Tracheophyta</taxon>
        <taxon>Spermatophyta</taxon>
        <taxon>Magnoliopsida</taxon>
        <taxon>eudicotyledons</taxon>
        <taxon>Gunneridae</taxon>
        <taxon>Pentapetalae</taxon>
        <taxon>rosids</taxon>
        <taxon>fabids</taxon>
        <taxon>Fabales</taxon>
        <taxon>Fabaceae</taxon>
        <taxon>Papilionoideae</taxon>
        <taxon>50 kb inversion clade</taxon>
        <taxon>NPAAA clade</taxon>
        <taxon>indigoferoid/millettioid clade</taxon>
        <taxon>Phaseoleae</taxon>
        <taxon>Mucuna</taxon>
    </lineage>
</organism>
<proteinExistence type="predicted"/>
<gene>
    <name evidence="1" type="ORF">CR513_47213</name>
</gene>
<comment type="caution">
    <text evidence="1">The sequence shown here is derived from an EMBL/GenBank/DDBJ whole genome shotgun (WGS) entry which is preliminary data.</text>
</comment>